<dbReference type="Proteomes" id="UP000572540">
    <property type="component" value="Unassembled WGS sequence"/>
</dbReference>
<comment type="caution">
    <text evidence="1">The sequence shown here is derived from an EMBL/GenBank/DDBJ whole genome shotgun (WGS) entry which is preliminary data.</text>
</comment>
<name>A0A7Y9W9U7_9BURK</name>
<accession>A0A7Y9W9U7</accession>
<proteinExistence type="predicted"/>
<reference evidence="1 2" key="1">
    <citation type="submission" date="2020-07" db="EMBL/GenBank/DDBJ databases">
        <title>Exploring microbial biodiversity for novel pathways involved in the catabolism of aromatic compounds derived from lignin.</title>
        <authorList>
            <person name="Elkins J."/>
        </authorList>
    </citation>
    <scope>NUCLEOTIDE SEQUENCE [LARGE SCALE GENOMIC DNA]</scope>
    <source>
        <strain evidence="1 2">H2C3B</strain>
    </source>
</reference>
<evidence type="ECO:0000313" key="1">
    <source>
        <dbReference type="EMBL" id="NYH16885.1"/>
    </source>
</evidence>
<dbReference type="AlphaFoldDB" id="A0A7Y9W9U7"/>
<sequence>MKRRTVRAVVSFAHIFISLLAWRVKHRHPPSSGGVLH</sequence>
<protein>
    <submittedName>
        <fullName evidence="1">Uncharacterized protein</fullName>
    </submittedName>
</protein>
<gene>
    <name evidence="1" type="ORF">GGD41_004113</name>
</gene>
<evidence type="ECO:0000313" key="2">
    <source>
        <dbReference type="Proteomes" id="UP000572540"/>
    </source>
</evidence>
<organism evidence="1 2">
    <name type="scientific">Paraburkholderia bryophila</name>
    <dbReference type="NCBI Taxonomy" id="420952"/>
    <lineage>
        <taxon>Bacteria</taxon>
        <taxon>Pseudomonadati</taxon>
        <taxon>Pseudomonadota</taxon>
        <taxon>Betaproteobacteria</taxon>
        <taxon>Burkholderiales</taxon>
        <taxon>Burkholderiaceae</taxon>
        <taxon>Paraburkholderia</taxon>
    </lineage>
</organism>
<dbReference type="EMBL" id="JACCAU010000001">
    <property type="protein sequence ID" value="NYH16885.1"/>
    <property type="molecule type" value="Genomic_DNA"/>
</dbReference>